<keyword evidence="2" id="KW-1185">Reference proteome</keyword>
<dbReference type="SUPFAM" id="SSF52047">
    <property type="entry name" value="RNI-like"/>
    <property type="match status" value="1"/>
</dbReference>
<proteinExistence type="predicted"/>
<reference evidence="1 2" key="1">
    <citation type="journal article" date="2018" name="G3 (Bethesda)">
        <title>Phylogenetic and Phylogenomic Definition of Rhizopus Species.</title>
        <authorList>
            <person name="Gryganskyi A.P."/>
            <person name="Golan J."/>
            <person name="Dolatabadi S."/>
            <person name="Mondo S."/>
            <person name="Robb S."/>
            <person name="Idnurm A."/>
            <person name="Muszewska A."/>
            <person name="Steczkiewicz K."/>
            <person name="Masonjones S."/>
            <person name="Liao H.L."/>
            <person name="Gajdeczka M.T."/>
            <person name="Anike F."/>
            <person name="Vuek A."/>
            <person name="Anishchenko I.M."/>
            <person name="Voigt K."/>
            <person name="de Hoog G.S."/>
            <person name="Smith M.E."/>
            <person name="Heitman J."/>
            <person name="Vilgalys R."/>
            <person name="Stajich J.E."/>
        </authorList>
    </citation>
    <scope>NUCLEOTIDE SEQUENCE [LARGE SCALE GENOMIC DNA]</scope>
    <source>
        <strain evidence="1 2">LSU 92-RS-03</strain>
    </source>
</reference>
<protein>
    <recommendedName>
        <fullName evidence="3">F-box domain-containing protein</fullName>
    </recommendedName>
</protein>
<gene>
    <name evidence="1" type="ORF">CU098_004667</name>
</gene>
<evidence type="ECO:0000313" key="1">
    <source>
        <dbReference type="EMBL" id="RCH91414.1"/>
    </source>
</evidence>
<evidence type="ECO:0008006" key="3">
    <source>
        <dbReference type="Google" id="ProtNLM"/>
    </source>
</evidence>
<sequence length="433" mass="50332">MQHLSLELVELIASYCVSPKDKANLCQVNRHYYSAVIHLLYKHIMITSPRQYVLLKNSLCHSKSLSHCVHRLDFSSYTTRGSRWSEERAKSVLLPEELAYLIGCCDLLQELLIGEEMVYAFVSPQVIQAIFNHQKIKLRTLDFTGFCDRNVSSLLAEPQLSNVSFYMCMAFSQDKFFIPFFKEFSSSGNQLKRLDLAYTQINSQLFSYLLQGKQYQALTHLNLQGCHSLSCCSPLIDFIERCENLQHLNLNMDFNGIGASRFCHECIYRLLKSRSTVRLLDMGGHVNVSPAVLTRLMTEKVIFPQLRHLSFAYCQSITLDILEKFLLYNHHAHLGYLNLARTPLTELNGSLVHTMNRLKQFKHLQTVEVSPFTSKKYPSQLLNYWKMTTQGRRTYYSQQGHDPRFVYSKKMILFEDGQMDTLSPMNKYWCYSY</sequence>
<evidence type="ECO:0000313" key="2">
    <source>
        <dbReference type="Proteomes" id="UP000253551"/>
    </source>
</evidence>
<dbReference type="Gene3D" id="3.80.10.10">
    <property type="entry name" value="Ribonuclease Inhibitor"/>
    <property type="match status" value="1"/>
</dbReference>
<name>A0A367JN98_RHIST</name>
<dbReference type="AlphaFoldDB" id="A0A367JN98"/>
<dbReference type="Proteomes" id="UP000253551">
    <property type="component" value="Unassembled WGS sequence"/>
</dbReference>
<accession>A0A367JN98</accession>
<dbReference type="STRING" id="4846.A0A367JN98"/>
<dbReference type="EMBL" id="PJQM01002996">
    <property type="protein sequence ID" value="RCH91414.1"/>
    <property type="molecule type" value="Genomic_DNA"/>
</dbReference>
<comment type="caution">
    <text evidence="1">The sequence shown here is derived from an EMBL/GenBank/DDBJ whole genome shotgun (WGS) entry which is preliminary data.</text>
</comment>
<organism evidence="1 2">
    <name type="scientific">Rhizopus stolonifer</name>
    <name type="common">Rhizopus nigricans</name>
    <dbReference type="NCBI Taxonomy" id="4846"/>
    <lineage>
        <taxon>Eukaryota</taxon>
        <taxon>Fungi</taxon>
        <taxon>Fungi incertae sedis</taxon>
        <taxon>Mucoromycota</taxon>
        <taxon>Mucoromycotina</taxon>
        <taxon>Mucoromycetes</taxon>
        <taxon>Mucorales</taxon>
        <taxon>Mucorineae</taxon>
        <taxon>Rhizopodaceae</taxon>
        <taxon>Rhizopus</taxon>
    </lineage>
</organism>
<dbReference type="InterPro" id="IPR032675">
    <property type="entry name" value="LRR_dom_sf"/>
</dbReference>
<dbReference type="OrthoDB" id="9994419at2759"/>